<dbReference type="SUPFAM" id="SSF143456">
    <property type="entry name" value="VC0467-like"/>
    <property type="match status" value="1"/>
</dbReference>
<dbReference type="InterPro" id="IPR003774">
    <property type="entry name" value="AlgH-like"/>
</dbReference>
<proteinExistence type="predicted"/>
<accession>A0AAW2YUL3</accession>
<evidence type="ECO:0000313" key="2">
    <source>
        <dbReference type="Proteomes" id="UP001431209"/>
    </source>
</evidence>
<evidence type="ECO:0000313" key="1">
    <source>
        <dbReference type="EMBL" id="KAL0479887.1"/>
    </source>
</evidence>
<dbReference type="Pfam" id="PF02622">
    <property type="entry name" value="DUF179"/>
    <property type="match status" value="1"/>
</dbReference>
<gene>
    <name evidence="1" type="ORF">AKO1_007352</name>
</gene>
<sequence>MLHYFKENRHLKGEELDAAIDSAFFALRELNNAASSALKLEEPTAQTEIIDVNVTRVNKVGPGVILVAHPAVRKNLYNRAILLITSHDERNHQYTSRVATRGLFLTENKNEDQEPFYVPEAVQLVQEQRESFARHFGGPVSITQVNPQHRKLQLKQEEEVRFNNLPENIKKISKQHFGGPVESVEGRTALFSSDILNVEARDKGIIRVSDRLFWTPDVRSIHALDSYLDEGRVKDEDCILYKGMTTWKAQQLQKEIDYNVWIMAKCDDVFTLLKQTNHDPHITYDVIMDKLGGEFSSWKNLGHKNN</sequence>
<dbReference type="EMBL" id="JAOPGA020000605">
    <property type="protein sequence ID" value="KAL0479887.1"/>
    <property type="molecule type" value="Genomic_DNA"/>
</dbReference>
<protein>
    <submittedName>
        <fullName evidence="1">Uncharacterized protein</fullName>
    </submittedName>
</protein>
<comment type="caution">
    <text evidence="1">The sequence shown here is derived from an EMBL/GenBank/DDBJ whole genome shotgun (WGS) entry which is preliminary data.</text>
</comment>
<organism evidence="1 2">
    <name type="scientific">Acrasis kona</name>
    <dbReference type="NCBI Taxonomy" id="1008807"/>
    <lineage>
        <taxon>Eukaryota</taxon>
        <taxon>Discoba</taxon>
        <taxon>Heterolobosea</taxon>
        <taxon>Tetramitia</taxon>
        <taxon>Eutetramitia</taxon>
        <taxon>Acrasidae</taxon>
        <taxon>Acrasis</taxon>
    </lineage>
</organism>
<dbReference type="PANTHER" id="PTHR30327">
    <property type="entry name" value="UNCHARACTERIZED PROTEIN YQGE"/>
    <property type="match status" value="1"/>
</dbReference>
<dbReference type="GO" id="GO:0005829">
    <property type="term" value="C:cytosol"/>
    <property type="evidence" value="ECO:0007669"/>
    <property type="project" value="TreeGrafter"/>
</dbReference>
<dbReference type="Gene3D" id="3.40.1740.10">
    <property type="entry name" value="VC0467-like"/>
    <property type="match status" value="1"/>
</dbReference>
<dbReference type="PANTHER" id="PTHR30327:SF1">
    <property type="entry name" value="UPF0301 PROTEIN YQGE"/>
    <property type="match status" value="1"/>
</dbReference>
<dbReference type="AlphaFoldDB" id="A0AAW2YUL3"/>
<dbReference type="Proteomes" id="UP001431209">
    <property type="component" value="Unassembled WGS sequence"/>
</dbReference>
<name>A0AAW2YUL3_9EUKA</name>
<reference evidence="1 2" key="1">
    <citation type="submission" date="2024-03" db="EMBL/GenBank/DDBJ databases">
        <title>The Acrasis kona genome and developmental transcriptomes reveal deep origins of eukaryotic multicellular pathways.</title>
        <authorList>
            <person name="Sheikh S."/>
            <person name="Fu C.-J."/>
            <person name="Brown M.W."/>
            <person name="Baldauf S.L."/>
        </authorList>
    </citation>
    <scope>NUCLEOTIDE SEQUENCE [LARGE SCALE GENOMIC DNA]</scope>
    <source>
        <strain evidence="1 2">ATCC MYA-3509</strain>
    </source>
</reference>
<keyword evidence="2" id="KW-1185">Reference proteome</keyword>